<reference evidence="1" key="1">
    <citation type="submission" date="2023-03" db="EMBL/GenBank/DDBJ databases">
        <title>Chromosome-scale reference genome and RAD-based genetic map of yellow starthistle (Centaurea solstitialis) reveal putative structural variation and QTLs associated with invader traits.</title>
        <authorList>
            <person name="Reatini B."/>
            <person name="Cang F.A."/>
            <person name="Jiang Q."/>
            <person name="Mckibben M.T.W."/>
            <person name="Barker M.S."/>
            <person name="Rieseberg L.H."/>
            <person name="Dlugosch K.M."/>
        </authorList>
    </citation>
    <scope>NUCLEOTIDE SEQUENCE</scope>
    <source>
        <strain evidence="1">CAN-66</strain>
        <tissue evidence="1">Leaf</tissue>
    </source>
</reference>
<protein>
    <submittedName>
        <fullName evidence="1">Uncharacterized protein</fullName>
    </submittedName>
</protein>
<evidence type="ECO:0000313" key="1">
    <source>
        <dbReference type="EMBL" id="KAJ9544282.1"/>
    </source>
</evidence>
<dbReference type="Proteomes" id="UP001172457">
    <property type="component" value="Chromosome 6"/>
</dbReference>
<accession>A0AA38W072</accession>
<name>A0AA38W072_9ASTR</name>
<proteinExistence type="predicted"/>
<comment type="caution">
    <text evidence="1">The sequence shown here is derived from an EMBL/GenBank/DDBJ whole genome shotgun (WGS) entry which is preliminary data.</text>
</comment>
<organism evidence="1 2">
    <name type="scientific">Centaurea solstitialis</name>
    <name type="common">yellow star-thistle</name>
    <dbReference type="NCBI Taxonomy" id="347529"/>
    <lineage>
        <taxon>Eukaryota</taxon>
        <taxon>Viridiplantae</taxon>
        <taxon>Streptophyta</taxon>
        <taxon>Embryophyta</taxon>
        <taxon>Tracheophyta</taxon>
        <taxon>Spermatophyta</taxon>
        <taxon>Magnoliopsida</taxon>
        <taxon>eudicotyledons</taxon>
        <taxon>Gunneridae</taxon>
        <taxon>Pentapetalae</taxon>
        <taxon>asterids</taxon>
        <taxon>campanulids</taxon>
        <taxon>Asterales</taxon>
        <taxon>Asteraceae</taxon>
        <taxon>Carduoideae</taxon>
        <taxon>Cardueae</taxon>
        <taxon>Centaureinae</taxon>
        <taxon>Centaurea</taxon>
    </lineage>
</organism>
<sequence length="272" mass="30782">MTSLSSFLSRNEEICQWANSHFEVPEPPIVDPTSSGSVHDEVECSTSRGDLDIQLQYESASELDLLTDPQSLSTRSLPCRKNLPSSKGIKSSDLFLIHLIRILLEPSRFLLVPMGWPIRMFIIKTMSRSKTILSMRHQAFAYAQRTNSDLIELLHLKNEGYDLLRSVTLGSEEENPGCSSLLYLFTSITKRFFREALFRESFHQLADGELVDSLEVQVRETLVREPVDVRGGSGHEAHIFSERIHVDDVDVTRSLSSENDFLVSVLHLASFL</sequence>
<dbReference type="AlphaFoldDB" id="A0AA38W072"/>
<evidence type="ECO:0000313" key="2">
    <source>
        <dbReference type="Proteomes" id="UP001172457"/>
    </source>
</evidence>
<keyword evidence="2" id="KW-1185">Reference proteome</keyword>
<dbReference type="EMBL" id="JARYMX010000006">
    <property type="protein sequence ID" value="KAJ9544282.1"/>
    <property type="molecule type" value="Genomic_DNA"/>
</dbReference>
<gene>
    <name evidence="1" type="ORF">OSB04_023989</name>
</gene>